<keyword evidence="4 7" id="KW-0808">Transferase</keyword>
<keyword evidence="7" id="KW-1003">Cell membrane</keyword>
<comment type="pathway">
    <text evidence="1 7">Bacterial outer membrane biogenesis; LPS core biosynthesis.</text>
</comment>
<evidence type="ECO:0000256" key="3">
    <source>
        <dbReference type="ARBA" id="ARBA00019077"/>
    </source>
</evidence>
<evidence type="ECO:0000256" key="1">
    <source>
        <dbReference type="ARBA" id="ARBA00004713"/>
    </source>
</evidence>
<proteinExistence type="inferred from homology"/>
<dbReference type="PANTHER" id="PTHR42755">
    <property type="entry name" value="3-DEOXY-MANNO-OCTULOSONATE CYTIDYLYLTRANSFERASE"/>
    <property type="match status" value="1"/>
</dbReference>
<evidence type="ECO:0000256" key="5">
    <source>
        <dbReference type="ARBA" id="ARBA00031445"/>
    </source>
</evidence>
<comment type="catalytic activity">
    <reaction evidence="6 7">
        <text>lipid IVA (E. coli) + CMP-3-deoxy-beta-D-manno-octulosonate = alpha-Kdo-(2-&gt;6)-lipid IVA (E. coli) + CMP + H(+)</text>
        <dbReference type="Rhea" id="RHEA:28066"/>
        <dbReference type="ChEBI" id="CHEBI:15378"/>
        <dbReference type="ChEBI" id="CHEBI:58603"/>
        <dbReference type="ChEBI" id="CHEBI:60364"/>
        <dbReference type="ChEBI" id="CHEBI:60377"/>
        <dbReference type="ChEBI" id="CHEBI:85987"/>
        <dbReference type="EC" id="2.4.99.12"/>
    </reaction>
</comment>
<evidence type="ECO:0000313" key="10">
    <source>
        <dbReference type="Proteomes" id="UP000030101"/>
    </source>
</evidence>
<comment type="function">
    <text evidence="7">Involved in lipopolysaccharide (LPS) biosynthesis. Catalyzes the transfer of 3-deoxy-D-manno-octulosonate (Kdo) residue(s) from CMP-Kdo to lipid IV(A), the tetraacyldisaccharide-1,4'-bisphosphate precursor of lipid A.</text>
</comment>
<dbReference type="InterPro" id="IPR038107">
    <property type="entry name" value="Glycos_transf_N_sf"/>
</dbReference>
<organism evidence="9 10">
    <name type="scientific">Porphyromonas canoris</name>
    <dbReference type="NCBI Taxonomy" id="36875"/>
    <lineage>
        <taxon>Bacteria</taxon>
        <taxon>Pseudomonadati</taxon>
        <taxon>Bacteroidota</taxon>
        <taxon>Bacteroidia</taxon>
        <taxon>Bacteroidales</taxon>
        <taxon>Porphyromonadaceae</taxon>
        <taxon>Porphyromonas</taxon>
    </lineage>
</organism>
<sequence length="427" mass="48338">MSSVLYNTGVKAYFTLLRLISPWHPKAKKMIQGRRHALSDLEQKRKKGVPTIWMHVSSLGEYEQGHPLLERIRKDLPEAEVVLTFFSPSGYDVRCNTPLADIVTYLPADTSPELKTFIETLNPTIALFVKYEFWLNTISILHQKRVPVFLVSAIFRPKQVFFKSWGREFKEALRLYDHLFVQDENSLQLLKSIGLSNDKITIAGDTRADRVCQIAAQPKKIKEAEYLREDAKRKGQLVLVIGSSWEEDEKIILPYLLTLDNIRLIIAPHEVHEKHLSHLEELIGKSNLVYLSHKPFEAEIANAKALIIDGYGLLSSLYRYADITYVGGGFGKGIHNTLEAIAFGAPVVFGPKYHKFREAVSLLKEGGGFSIASKEEADLLMAKLISDKDYRQTAGDRAERYLSANKGATDAIFAKISDTLENRFNSR</sequence>
<dbReference type="SUPFAM" id="SSF53756">
    <property type="entry name" value="UDP-Glycosyltransferase/glycogen phosphorylase"/>
    <property type="match status" value="1"/>
</dbReference>
<evidence type="ECO:0000313" key="9">
    <source>
        <dbReference type="EMBL" id="KGN92258.1"/>
    </source>
</evidence>
<comment type="subcellular location">
    <subcellularLocation>
        <location evidence="7">Cell membrane</location>
    </subcellularLocation>
</comment>
<evidence type="ECO:0000256" key="7">
    <source>
        <dbReference type="RuleBase" id="RU365103"/>
    </source>
</evidence>
<dbReference type="EC" id="2.4.99.12" evidence="2 7"/>
<keyword evidence="7" id="KW-0472">Membrane</keyword>
<keyword evidence="10" id="KW-1185">Reference proteome</keyword>
<protein>
    <recommendedName>
        <fullName evidence="3 7">3-deoxy-D-manno-octulosonic acid transferase</fullName>
        <shortName evidence="7">Kdo transferase</shortName>
        <ecNumber evidence="2 7">2.4.99.12</ecNumber>
    </recommendedName>
    <alternativeName>
        <fullName evidence="5 7">Lipid IV(A) 3-deoxy-D-manno-octulosonic acid transferase</fullName>
    </alternativeName>
</protein>
<evidence type="ECO:0000256" key="4">
    <source>
        <dbReference type="ARBA" id="ARBA00022679"/>
    </source>
</evidence>
<dbReference type="InterPro" id="IPR039901">
    <property type="entry name" value="Kdotransferase"/>
</dbReference>
<dbReference type="Proteomes" id="UP000030101">
    <property type="component" value="Unassembled WGS sequence"/>
</dbReference>
<name>A0ABR4XKP7_9PORP</name>
<dbReference type="InterPro" id="IPR007507">
    <property type="entry name" value="Glycos_transf_N"/>
</dbReference>
<keyword evidence="7" id="KW-0448">Lipopolysaccharide biosynthesis</keyword>
<comment type="caution">
    <text evidence="9">The sequence shown here is derived from an EMBL/GenBank/DDBJ whole genome shotgun (WGS) entry which is preliminary data.</text>
</comment>
<dbReference type="Gene3D" id="3.40.50.11720">
    <property type="entry name" value="3-Deoxy-D-manno-octulosonic-acid transferase, N-terminal domain"/>
    <property type="match status" value="1"/>
</dbReference>
<reference evidence="9 10" key="1">
    <citation type="submission" date="2014-08" db="EMBL/GenBank/DDBJ databases">
        <title>Porphyromonas canoris strain:OH2762 Genome sequencing.</title>
        <authorList>
            <person name="Wallis C."/>
            <person name="Deusch O."/>
            <person name="O'Flynn C."/>
            <person name="Davis I."/>
            <person name="Jospin G."/>
            <person name="Darling A.E."/>
            <person name="Coil D.A."/>
            <person name="Alexiev A."/>
            <person name="Horsfall A."/>
            <person name="Kirkwood N."/>
            <person name="Harris S."/>
            <person name="Eisen J.A."/>
        </authorList>
    </citation>
    <scope>NUCLEOTIDE SEQUENCE [LARGE SCALE GENOMIC DNA]</scope>
    <source>
        <strain evidence="10">COT-108 OH2762</strain>
    </source>
</reference>
<feature type="domain" description="3-deoxy-D-manno-octulosonic-acid transferase N-terminal" evidence="8">
    <location>
        <begin position="46"/>
        <end position="209"/>
    </location>
</feature>
<dbReference type="Pfam" id="PF04413">
    <property type="entry name" value="Glycos_transf_N"/>
    <property type="match status" value="1"/>
</dbReference>
<dbReference type="EMBL" id="JQZV01000013">
    <property type="protein sequence ID" value="KGN92258.1"/>
    <property type="molecule type" value="Genomic_DNA"/>
</dbReference>
<gene>
    <name evidence="9" type="ORF">HQ43_09620</name>
</gene>
<evidence type="ECO:0000256" key="6">
    <source>
        <dbReference type="ARBA" id="ARBA00049183"/>
    </source>
</evidence>
<evidence type="ECO:0000256" key="2">
    <source>
        <dbReference type="ARBA" id="ARBA00012621"/>
    </source>
</evidence>
<dbReference type="RefSeq" id="WP_036792485.1">
    <property type="nucleotide sequence ID" value="NZ_JQZV01000013.1"/>
</dbReference>
<evidence type="ECO:0000259" key="8">
    <source>
        <dbReference type="Pfam" id="PF04413"/>
    </source>
</evidence>
<accession>A0ABR4XKP7</accession>
<dbReference type="PANTHER" id="PTHR42755:SF1">
    <property type="entry name" value="3-DEOXY-D-MANNO-OCTULOSONIC ACID TRANSFERASE, MITOCHONDRIAL-RELATED"/>
    <property type="match status" value="1"/>
</dbReference>
<comment type="similarity">
    <text evidence="7">Belongs to the glycosyltransferase group 1 family.</text>
</comment>
<dbReference type="Gene3D" id="3.40.50.2000">
    <property type="entry name" value="Glycogen Phosphorylase B"/>
    <property type="match status" value="1"/>
</dbReference>